<protein>
    <submittedName>
        <fullName evidence="2">Sigma-70 region 2</fullName>
    </submittedName>
</protein>
<dbReference type="GO" id="GO:0006352">
    <property type="term" value="P:DNA-templated transcription initiation"/>
    <property type="evidence" value="ECO:0007669"/>
    <property type="project" value="InterPro"/>
</dbReference>
<dbReference type="RefSeq" id="WP_091444240.1">
    <property type="nucleotide sequence ID" value="NZ_FMTP01000010.1"/>
</dbReference>
<dbReference type="InterPro" id="IPR007627">
    <property type="entry name" value="RNA_pol_sigma70_r2"/>
</dbReference>
<accession>A0A1G4US26</accession>
<evidence type="ECO:0000313" key="2">
    <source>
        <dbReference type="EMBL" id="SCW95765.1"/>
    </source>
</evidence>
<proteinExistence type="predicted"/>
<dbReference type="GO" id="GO:0003700">
    <property type="term" value="F:DNA-binding transcription factor activity"/>
    <property type="evidence" value="ECO:0007669"/>
    <property type="project" value="InterPro"/>
</dbReference>
<name>A0A1G4US26_9HYPH</name>
<dbReference type="Proteomes" id="UP000198889">
    <property type="component" value="Unassembled WGS sequence"/>
</dbReference>
<feature type="domain" description="RNA polymerase sigma-70 region 2" evidence="1">
    <location>
        <begin position="15"/>
        <end position="68"/>
    </location>
</feature>
<gene>
    <name evidence="2" type="ORF">SAMN05660859_0112</name>
</gene>
<reference evidence="3" key="1">
    <citation type="submission" date="2016-10" db="EMBL/GenBank/DDBJ databases">
        <authorList>
            <person name="Varghese N."/>
            <person name="Submissions S."/>
        </authorList>
    </citation>
    <scope>NUCLEOTIDE SEQUENCE [LARGE SCALE GENOMIC DNA]</scope>
    <source>
        <strain evidence="3">CGMCC 1.1761</strain>
    </source>
</reference>
<dbReference type="Pfam" id="PF04542">
    <property type="entry name" value="Sigma70_r2"/>
    <property type="match status" value="1"/>
</dbReference>
<dbReference type="InterPro" id="IPR013325">
    <property type="entry name" value="RNA_pol_sigma_r2"/>
</dbReference>
<evidence type="ECO:0000259" key="1">
    <source>
        <dbReference type="Pfam" id="PF04542"/>
    </source>
</evidence>
<dbReference type="AlphaFoldDB" id="A0A1G4US26"/>
<dbReference type="EMBL" id="FMTP01000010">
    <property type="protein sequence ID" value="SCW95765.1"/>
    <property type="molecule type" value="Genomic_DNA"/>
</dbReference>
<dbReference type="STRING" id="177413.SAMN05660859_0112"/>
<dbReference type="SUPFAM" id="SSF88946">
    <property type="entry name" value="Sigma2 domain of RNA polymerase sigma factors"/>
    <property type="match status" value="1"/>
</dbReference>
<organism evidence="2 3">
    <name type="scientific">Ancylobacter rudongensis</name>
    <dbReference type="NCBI Taxonomy" id="177413"/>
    <lineage>
        <taxon>Bacteria</taxon>
        <taxon>Pseudomonadati</taxon>
        <taxon>Pseudomonadota</taxon>
        <taxon>Alphaproteobacteria</taxon>
        <taxon>Hyphomicrobiales</taxon>
        <taxon>Xanthobacteraceae</taxon>
        <taxon>Ancylobacter</taxon>
    </lineage>
</organism>
<keyword evidence="3" id="KW-1185">Reference proteome</keyword>
<evidence type="ECO:0000313" key="3">
    <source>
        <dbReference type="Proteomes" id="UP000198889"/>
    </source>
</evidence>
<sequence length="210" mass="23756">MQRRFNPADSAKQIKAFAARVHRRLKAAGAASHAVEDVEQELWCIWCKACDAYDPTQGASFKTFLHKGMQLYINRYVEKHVSRRHAEVVALSIDYSYGDEDDNATLGDAVSAGDKSAEDELAETDLFGKVIDRLSARARLFVTLLHEEPAELVNEVKHLEQKGDYARSRGLPFKQSLRVTSRMVFELMAADHAERRAILEEINHVTRKLA</sequence>